<keyword evidence="2" id="KW-0677">Repeat</keyword>
<proteinExistence type="predicted"/>
<dbReference type="InterPro" id="IPR036322">
    <property type="entry name" value="WD40_repeat_dom_sf"/>
</dbReference>
<dbReference type="EMBL" id="JADGKB010000029">
    <property type="protein sequence ID" value="KAJ3258283.1"/>
    <property type="molecule type" value="Genomic_DNA"/>
</dbReference>
<dbReference type="InterPro" id="IPR001680">
    <property type="entry name" value="WD40_rpt"/>
</dbReference>
<evidence type="ECO:0000313" key="5">
    <source>
        <dbReference type="Proteomes" id="UP001210925"/>
    </source>
</evidence>
<feature type="repeat" description="WD" evidence="3">
    <location>
        <begin position="100"/>
        <end position="135"/>
    </location>
</feature>
<dbReference type="InterPro" id="IPR020472">
    <property type="entry name" value="WD40_PAC1"/>
</dbReference>
<dbReference type="InterPro" id="IPR019775">
    <property type="entry name" value="WD40_repeat_CS"/>
</dbReference>
<dbReference type="SMART" id="SM00320">
    <property type="entry name" value="WD40"/>
    <property type="match status" value="4"/>
</dbReference>
<dbReference type="Proteomes" id="UP001210925">
    <property type="component" value="Unassembled WGS sequence"/>
</dbReference>
<feature type="repeat" description="WD" evidence="3">
    <location>
        <begin position="192"/>
        <end position="221"/>
    </location>
</feature>
<dbReference type="CDD" id="cd00200">
    <property type="entry name" value="WD40"/>
    <property type="match status" value="1"/>
</dbReference>
<accession>A0AAD5UI10</accession>
<evidence type="ECO:0000256" key="2">
    <source>
        <dbReference type="ARBA" id="ARBA00022737"/>
    </source>
</evidence>
<feature type="repeat" description="WD" evidence="3">
    <location>
        <begin position="143"/>
        <end position="179"/>
    </location>
</feature>
<dbReference type="PROSITE" id="PS00678">
    <property type="entry name" value="WD_REPEATS_1"/>
    <property type="match status" value="3"/>
</dbReference>
<keyword evidence="5" id="KW-1185">Reference proteome</keyword>
<organism evidence="4 5">
    <name type="scientific">Boothiomyces macroporosus</name>
    <dbReference type="NCBI Taxonomy" id="261099"/>
    <lineage>
        <taxon>Eukaryota</taxon>
        <taxon>Fungi</taxon>
        <taxon>Fungi incertae sedis</taxon>
        <taxon>Chytridiomycota</taxon>
        <taxon>Chytridiomycota incertae sedis</taxon>
        <taxon>Chytridiomycetes</taxon>
        <taxon>Rhizophydiales</taxon>
        <taxon>Terramycetaceae</taxon>
        <taxon>Boothiomyces</taxon>
    </lineage>
</organism>
<gene>
    <name evidence="4" type="primary">LIS-1</name>
    <name evidence="4" type="ORF">HK103_003764</name>
</gene>
<sequence>MDFSITLAEKSRNQLMFKVVELESKVLELEAEVNAQPFHKKAGKLDYSVPNEEEKFILKSHTRGINSMAFHPTFGYLASASDDTTVKIWDFETGSFEKTLKGHTQAVQDVVFTADGQYLISCSNDLSIKIWDVSNNYACIRTLHGHDHAISGICFIPQGDLIVSVSRDCAVRVWEFATGFSSFNSRFCVKTLNGHSDWVRCLDYSESLNMLATAGSDQVIK</sequence>
<dbReference type="AlphaFoldDB" id="A0AAD5UI10"/>
<dbReference type="PROSITE" id="PS50082">
    <property type="entry name" value="WD_REPEATS_2"/>
    <property type="match status" value="4"/>
</dbReference>
<feature type="repeat" description="WD" evidence="3">
    <location>
        <begin position="58"/>
        <end position="99"/>
    </location>
</feature>
<dbReference type="PANTHER" id="PTHR19848">
    <property type="entry name" value="WD40 REPEAT PROTEIN"/>
    <property type="match status" value="1"/>
</dbReference>
<evidence type="ECO:0000256" key="1">
    <source>
        <dbReference type="ARBA" id="ARBA00022574"/>
    </source>
</evidence>
<evidence type="ECO:0000256" key="3">
    <source>
        <dbReference type="PROSITE-ProRule" id="PRU00221"/>
    </source>
</evidence>
<keyword evidence="1 3" id="KW-0853">WD repeat</keyword>
<name>A0AAD5UI10_9FUNG</name>
<dbReference type="InterPro" id="IPR015943">
    <property type="entry name" value="WD40/YVTN_repeat-like_dom_sf"/>
</dbReference>
<dbReference type="PRINTS" id="PR00320">
    <property type="entry name" value="GPROTEINBRPT"/>
</dbReference>
<comment type="caution">
    <text evidence="4">The sequence shown here is derived from an EMBL/GenBank/DDBJ whole genome shotgun (WGS) entry which is preliminary data.</text>
</comment>
<dbReference type="Pfam" id="PF00400">
    <property type="entry name" value="WD40"/>
    <property type="match status" value="4"/>
</dbReference>
<dbReference type="Gene3D" id="2.130.10.10">
    <property type="entry name" value="YVTN repeat-like/Quinoprotein amine dehydrogenase"/>
    <property type="match status" value="1"/>
</dbReference>
<reference evidence="4" key="1">
    <citation type="submission" date="2020-05" db="EMBL/GenBank/DDBJ databases">
        <title>Phylogenomic resolution of chytrid fungi.</title>
        <authorList>
            <person name="Stajich J.E."/>
            <person name="Amses K."/>
            <person name="Simmons R."/>
            <person name="Seto K."/>
            <person name="Myers J."/>
            <person name="Bonds A."/>
            <person name="Quandt C.A."/>
            <person name="Barry K."/>
            <person name="Liu P."/>
            <person name="Grigoriev I."/>
            <person name="Longcore J.E."/>
            <person name="James T.Y."/>
        </authorList>
    </citation>
    <scope>NUCLEOTIDE SEQUENCE</scope>
    <source>
        <strain evidence="4">PLAUS21</strain>
    </source>
</reference>
<dbReference type="SUPFAM" id="SSF50978">
    <property type="entry name" value="WD40 repeat-like"/>
    <property type="match status" value="1"/>
</dbReference>
<protein>
    <submittedName>
        <fullName evidence="4">Platelet-activating factor acetylhydrolase IB subunit alpha</fullName>
    </submittedName>
</protein>
<dbReference type="PROSITE" id="PS50294">
    <property type="entry name" value="WD_REPEATS_REGION"/>
    <property type="match status" value="4"/>
</dbReference>
<evidence type="ECO:0000313" key="4">
    <source>
        <dbReference type="EMBL" id="KAJ3258283.1"/>
    </source>
</evidence>
<dbReference type="PANTHER" id="PTHR19848:SF8">
    <property type="entry name" value="F-BOX AND WD REPEAT DOMAIN CONTAINING 7"/>
    <property type="match status" value="1"/>
</dbReference>